<organism evidence="1 2">
    <name type="scientific">Streptomyces coryli</name>
    <dbReference type="NCBI Taxonomy" id="1128680"/>
    <lineage>
        <taxon>Bacteria</taxon>
        <taxon>Bacillati</taxon>
        <taxon>Actinomycetota</taxon>
        <taxon>Actinomycetes</taxon>
        <taxon>Kitasatosporales</taxon>
        <taxon>Streptomycetaceae</taxon>
        <taxon>Streptomyces</taxon>
    </lineage>
</organism>
<keyword evidence="1" id="KW-0436">Ligase</keyword>
<name>A0A6G4U5X0_9ACTN</name>
<dbReference type="EMBL" id="JAAKZV010000145">
    <property type="protein sequence ID" value="NGN67493.1"/>
    <property type="molecule type" value="Genomic_DNA"/>
</dbReference>
<evidence type="ECO:0000313" key="1">
    <source>
        <dbReference type="EMBL" id="NGN67493.1"/>
    </source>
</evidence>
<dbReference type="Proteomes" id="UP000481583">
    <property type="component" value="Unassembled WGS sequence"/>
</dbReference>
<proteinExistence type="predicted"/>
<protein>
    <submittedName>
        <fullName evidence="1">Phenylacetate--CoA ligase family protein</fullName>
    </submittedName>
</protein>
<dbReference type="Gene3D" id="3.40.50.12780">
    <property type="entry name" value="N-terminal domain of ligase-like"/>
    <property type="match status" value="1"/>
</dbReference>
<accession>A0A6G4U5X0</accession>
<comment type="caution">
    <text evidence="1">The sequence shown here is derived from an EMBL/GenBank/DDBJ whole genome shotgun (WGS) entry which is preliminary data.</text>
</comment>
<reference evidence="1 2" key="1">
    <citation type="submission" date="2020-02" db="EMBL/GenBank/DDBJ databases">
        <title>Whole-genome analyses of novel actinobacteria.</title>
        <authorList>
            <person name="Sahin N."/>
        </authorList>
    </citation>
    <scope>NUCLEOTIDE SEQUENCE [LARGE SCALE GENOMIC DNA]</scope>
    <source>
        <strain evidence="1 2">A7024</strain>
    </source>
</reference>
<keyword evidence="2" id="KW-1185">Reference proteome</keyword>
<dbReference type="PANTHER" id="PTHR43845">
    <property type="entry name" value="BLR5969 PROTEIN"/>
    <property type="match status" value="1"/>
</dbReference>
<dbReference type="AlphaFoldDB" id="A0A6G4U5X0"/>
<gene>
    <name evidence="1" type="ORF">G5C51_26760</name>
</gene>
<dbReference type="SUPFAM" id="SSF56801">
    <property type="entry name" value="Acetyl-CoA synthetase-like"/>
    <property type="match status" value="1"/>
</dbReference>
<sequence length="526" mass="58904">MTSIVRQSILRPISAGLTGLHRLYGLHPASWRLMARNYRPWMGRFARLHAWMTCHTAAADVPAYADHLRRNSHRFTWRKLSSYPATAKETYVKAYPEDERCWKGRIEIAGSVVDESSGSSGTPYNWVRSKRELHTVHRNVAGYTTLVFPSKRLFVLNAYSMGAWATGTNTGIAMSRIATVKNTGPDIDKIIDTLRHFGPRYDYLVTAYPPFLKHLRDRLAREHWFVTGDYRLAAMVGGEGMTEALRDHVGDVFGKVRSGYGASDLTIGMGGETTFTVWLRRLMRDDPEVRAAFLGDGEQRLPMVFQYNPLETYLETTDDGELLCTINSTAVMAPKLRYNIGDEAALLTFPDVWRTLERLAHTRPGLLARARAAADRERMRLPLLFLYGRADSTVSYMGANIYPQDVEYGLYDGNPHAARIESFCLALDERQDLEAHPVVHVQLRPDAHTAPGLDTDQLAAHCRDGILRHLASCSRDFAQSLTEAESAGAAAGQLDVRVHPYGSGPFATTSKKIKNTYLIPAERKAA</sequence>
<dbReference type="GO" id="GO:0016874">
    <property type="term" value="F:ligase activity"/>
    <property type="evidence" value="ECO:0007669"/>
    <property type="project" value="UniProtKB-KW"/>
</dbReference>
<dbReference type="RefSeq" id="WP_165240787.1">
    <property type="nucleotide sequence ID" value="NZ_JAAKZV010000145.1"/>
</dbReference>
<dbReference type="PANTHER" id="PTHR43845:SF1">
    <property type="entry name" value="BLR5969 PROTEIN"/>
    <property type="match status" value="1"/>
</dbReference>
<dbReference type="InterPro" id="IPR042099">
    <property type="entry name" value="ANL_N_sf"/>
</dbReference>
<evidence type="ECO:0000313" key="2">
    <source>
        <dbReference type="Proteomes" id="UP000481583"/>
    </source>
</evidence>